<dbReference type="Proteomes" id="UP000092691">
    <property type="component" value="Chromosome"/>
</dbReference>
<dbReference type="AlphaFoldDB" id="A0A154IF74"/>
<evidence type="ECO:0000313" key="2">
    <source>
        <dbReference type="EMBL" id="KZA99243.1"/>
    </source>
</evidence>
<proteinExistence type="predicted"/>
<dbReference type="Proteomes" id="UP000290767">
    <property type="component" value="Unassembled WGS sequence"/>
</dbReference>
<evidence type="ECO:0000313" key="1">
    <source>
        <dbReference type="EMBL" id="ANP87008.1"/>
    </source>
</evidence>
<evidence type="ECO:0000313" key="3">
    <source>
        <dbReference type="EMBL" id="RXT24720.1"/>
    </source>
</evidence>
<dbReference type="EMBL" id="MZMU01000011">
    <property type="protein sequence ID" value="RXT24720.1"/>
    <property type="molecule type" value="Genomic_DNA"/>
</dbReference>
<reference evidence="2" key="1">
    <citation type="submission" date="2016-03" db="EMBL/GenBank/DDBJ databases">
        <title>Microsymbionts genomes from the relict species Vavilovia formosa.</title>
        <authorList>
            <person name="Chirak E."/>
            <person name="Kimeklis A."/>
            <person name="Kopat V."/>
            <person name="Andronov E."/>
        </authorList>
    </citation>
    <scope>NUCLEOTIDE SEQUENCE [LARGE SCALE GENOMIC DNA]</scope>
    <source>
        <strain evidence="2">Vaf12</strain>
    </source>
</reference>
<name>A0A154IF74_RHILE</name>
<organism evidence="2">
    <name type="scientific">Rhizobium leguminosarum</name>
    <dbReference type="NCBI Taxonomy" id="384"/>
    <lineage>
        <taxon>Bacteria</taxon>
        <taxon>Pseudomonadati</taxon>
        <taxon>Pseudomonadota</taxon>
        <taxon>Alphaproteobacteria</taxon>
        <taxon>Hyphomicrobiales</taxon>
        <taxon>Rhizobiaceae</taxon>
        <taxon>Rhizobium/Agrobacterium group</taxon>
        <taxon>Rhizobium</taxon>
    </lineage>
</organism>
<evidence type="ECO:0000313" key="4">
    <source>
        <dbReference type="Proteomes" id="UP000092691"/>
    </source>
</evidence>
<gene>
    <name evidence="2" type="ORF">A4A59_23365</name>
    <name evidence="3" type="ORF">B5P46_15610</name>
    <name evidence="1" type="ORF">BA011_15615</name>
</gene>
<dbReference type="EMBL" id="CP016286">
    <property type="protein sequence ID" value="ANP87008.1"/>
    <property type="molecule type" value="Genomic_DNA"/>
</dbReference>
<accession>A0A154IF74</accession>
<reference evidence="1 4" key="2">
    <citation type="submission" date="2016-06" db="EMBL/GenBank/DDBJ databases">
        <title>Microsymbionts genomes from the relict species Vavilovia formosa.</title>
        <authorList>
            <person name="Chirak E."/>
            <person name="Kimeklis A."/>
            <person name="Andronov E."/>
        </authorList>
    </citation>
    <scope>NUCLEOTIDE SEQUENCE [LARGE SCALE GENOMIC DNA]</scope>
    <source>
        <strain evidence="1 4">Vaf10</strain>
    </source>
</reference>
<dbReference type="OrthoDB" id="8279132at2"/>
<dbReference type="RefSeq" id="WP_012758797.1">
    <property type="nucleotide sequence ID" value="NZ_CP016286.1"/>
</dbReference>
<dbReference type="EMBL" id="LVYU01000104">
    <property type="protein sequence ID" value="KZA99243.1"/>
    <property type="molecule type" value="Genomic_DNA"/>
</dbReference>
<protein>
    <submittedName>
        <fullName evidence="2">Uncharacterized protein</fullName>
    </submittedName>
</protein>
<reference evidence="3 5" key="3">
    <citation type="submission" date="2017-03" db="EMBL/GenBank/DDBJ databases">
        <authorList>
            <person name="Safronova V.I."/>
            <person name="Sazanova A.L."/>
            <person name="Chirak E.R."/>
        </authorList>
    </citation>
    <scope>NUCLEOTIDE SEQUENCE [LARGE SCALE GENOMIC DNA]</scope>
    <source>
        <strain evidence="3 5">Tri-43</strain>
    </source>
</reference>
<evidence type="ECO:0000313" key="5">
    <source>
        <dbReference type="Proteomes" id="UP000290767"/>
    </source>
</evidence>
<sequence>MENKRANCIIEVSVDSADGRYAVGIMNMRQALDLPEMPSLSYTHPDPVKAAAGIVVSRKELAGFMVCR</sequence>